<gene>
    <name evidence="1" type="ORF">DSTB1V02_LOCUS2955</name>
</gene>
<dbReference type="AlphaFoldDB" id="A0A7R8XB09"/>
<dbReference type="EMBL" id="LR899870">
    <property type="protein sequence ID" value="CAD7243017.1"/>
    <property type="molecule type" value="Genomic_DNA"/>
</dbReference>
<protein>
    <submittedName>
        <fullName evidence="1">Uncharacterized protein</fullName>
    </submittedName>
</protein>
<evidence type="ECO:0000313" key="1">
    <source>
        <dbReference type="EMBL" id="CAD7243017.1"/>
    </source>
</evidence>
<dbReference type="Proteomes" id="UP000677054">
    <property type="component" value="Unassembled WGS sequence"/>
</dbReference>
<reference evidence="1" key="1">
    <citation type="submission" date="2020-11" db="EMBL/GenBank/DDBJ databases">
        <authorList>
            <person name="Tran Van P."/>
        </authorList>
    </citation>
    <scope>NUCLEOTIDE SEQUENCE</scope>
</reference>
<organism evidence="1">
    <name type="scientific">Darwinula stevensoni</name>
    <dbReference type="NCBI Taxonomy" id="69355"/>
    <lineage>
        <taxon>Eukaryota</taxon>
        <taxon>Metazoa</taxon>
        <taxon>Ecdysozoa</taxon>
        <taxon>Arthropoda</taxon>
        <taxon>Crustacea</taxon>
        <taxon>Oligostraca</taxon>
        <taxon>Ostracoda</taxon>
        <taxon>Podocopa</taxon>
        <taxon>Podocopida</taxon>
        <taxon>Darwinulocopina</taxon>
        <taxon>Darwinuloidea</taxon>
        <taxon>Darwinulidae</taxon>
        <taxon>Darwinula</taxon>
    </lineage>
</organism>
<dbReference type="PROSITE" id="PS51257">
    <property type="entry name" value="PROKAR_LIPOPROTEIN"/>
    <property type="match status" value="1"/>
</dbReference>
<sequence>MLARMAYSRKLASASAPDPLGPAAPWNASSACNPVPWAPHPIRDNLVDMGAVPPMARAEVLLKMEEFFFLDGVRDSLAPAAPWNAPSACYPAPRAPHPIIDNLEC</sequence>
<proteinExistence type="predicted"/>
<keyword evidence="2" id="KW-1185">Reference proteome</keyword>
<accession>A0A7R8XB09</accession>
<dbReference type="EMBL" id="CAJPEV010000353">
    <property type="protein sequence ID" value="CAG0884355.1"/>
    <property type="molecule type" value="Genomic_DNA"/>
</dbReference>
<evidence type="ECO:0000313" key="2">
    <source>
        <dbReference type="Proteomes" id="UP000677054"/>
    </source>
</evidence>
<name>A0A7R8XB09_9CRUS</name>